<sequence length="70" mass="7603">MNDLDRLQKILPFAVALYLATSLAQLQATQATAPHASSGVSVERVAASVKWHMLQIARNEQNEALVFPGN</sequence>
<dbReference type="AlphaFoldDB" id="A0A2U8WB23"/>
<reference evidence="2" key="1">
    <citation type="submission" date="2018-05" db="EMBL/GenBank/DDBJ databases">
        <title>Complete Genome Sequence of Methylobacterium sp. 17SD2-17.</title>
        <authorList>
            <person name="Srinivasan S."/>
        </authorList>
    </citation>
    <scope>NUCLEOTIDE SEQUENCE [LARGE SCALE GENOMIC DNA]</scope>
    <source>
        <strain evidence="2">17SD2-17</strain>
    </source>
</reference>
<evidence type="ECO:0000313" key="2">
    <source>
        <dbReference type="Proteomes" id="UP000245926"/>
    </source>
</evidence>
<dbReference type="KEGG" id="mets:DK389_25470"/>
<dbReference type="RefSeq" id="WP_109893851.1">
    <property type="nucleotide sequence ID" value="NZ_CP029550.1"/>
</dbReference>
<organism evidence="1 2">
    <name type="scientific">Methylobacterium durans</name>
    <dbReference type="NCBI Taxonomy" id="2202825"/>
    <lineage>
        <taxon>Bacteria</taxon>
        <taxon>Pseudomonadati</taxon>
        <taxon>Pseudomonadota</taxon>
        <taxon>Alphaproteobacteria</taxon>
        <taxon>Hyphomicrobiales</taxon>
        <taxon>Methylobacteriaceae</taxon>
        <taxon>Methylobacterium</taxon>
    </lineage>
</organism>
<dbReference type="EMBL" id="CP029550">
    <property type="protein sequence ID" value="AWN43239.1"/>
    <property type="molecule type" value="Genomic_DNA"/>
</dbReference>
<proteinExistence type="predicted"/>
<keyword evidence="2" id="KW-1185">Reference proteome</keyword>
<accession>A0A2U8WB23</accession>
<gene>
    <name evidence="1" type="ORF">DK389_25470</name>
</gene>
<evidence type="ECO:0000313" key="1">
    <source>
        <dbReference type="EMBL" id="AWN43239.1"/>
    </source>
</evidence>
<dbReference type="OrthoDB" id="8004917at2"/>
<dbReference type="Proteomes" id="UP000245926">
    <property type="component" value="Chromosome"/>
</dbReference>
<protein>
    <submittedName>
        <fullName evidence="1">Uncharacterized protein</fullName>
    </submittedName>
</protein>
<name>A0A2U8WB23_9HYPH</name>